<dbReference type="GO" id="GO:0032259">
    <property type="term" value="P:methylation"/>
    <property type="evidence" value="ECO:0007669"/>
    <property type="project" value="UniProtKB-KW"/>
</dbReference>
<dbReference type="InterPro" id="IPR029063">
    <property type="entry name" value="SAM-dependent_MTases_sf"/>
</dbReference>
<evidence type="ECO:0000256" key="10">
    <source>
        <dbReference type="ARBA" id="ARBA00031323"/>
    </source>
</evidence>
<evidence type="ECO:0000313" key="13">
    <source>
        <dbReference type="Proteomes" id="UP000429644"/>
    </source>
</evidence>
<dbReference type="RefSeq" id="WP_152230586.1">
    <property type="nucleotide sequence ID" value="NZ_BAAAOT010000002.1"/>
</dbReference>
<dbReference type="Pfam" id="PF01135">
    <property type="entry name" value="PCMT"/>
    <property type="match status" value="1"/>
</dbReference>
<keyword evidence="7 12" id="KW-0808">Transferase</keyword>
<evidence type="ECO:0000256" key="8">
    <source>
        <dbReference type="ARBA" id="ARBA00022691"/>
    </source>
</evidence>
<comment type="caution">
    <text evidence="12">The sequence shown here is derived from an EMBL/GenBank/DDBJ whole genome shotgun (WGS) entry which is preliminary data.</text>
</comment>
<evidence type="ECO:0000256" key="7">
    <source>
        <dbReference type="ARBA" id="ARBA00022679"/>
    </source>
</evidence>
<evidence type="ECO:0000256" key="1">
    <source>
        <dbReference type="ARBA" id="ARBA00004496"/>
    </source>
</evidence>
<name>A0A7J9UTL6_9MICO</name>
<dbReference type="Gene3D" id="3.40.50.150">
    <property type="entry name" value="Vaccinia Virus protein VP39"/>
    <property type="match status" value="1"/>
</dbReference>
<gene>
    <name evidence="12" type="ORF">GB882_04745</name>
</gene>
<dbReference type="EMBL" id="WHPD01001039">
    <property type="protein sequence ID" value="MPV87965.1"/>
    <property type="molecule type" value="Genomic_DNA"/>
</dbReference>
<evidence type="ECO:0000256" key="6">
    <source>
        <dbReference type="ARBA" id="ARBA00022603"/>
    </source>
</evidence>
<dbReference type="EC" id="2.1.1.77" evidence="3"/>
<keyword evidence="13" id="KW-1185">Reference proteome</keyword>
<evidence type="ECO:0000256" key="2">
    <source>
        <dbReference type="ARBA" id="ARBA00005369"/>
    </source>
</evidence>
<dbReference type="InterPro" id="IPR000682">
    <property type="entry name" value="PCMT"/>
</dbReference>
<dbReference type="GO" id="GO:0004719">
    <property type="term" value="F:protein-L-isoaspartate (D-aspartate) O-methyltransferase activity"/>
    <property type="evidence" value="ECO:0007669"/>
    <property type="project" value="UniProtKB-EC"/>
</dbReference>
<evidence type="ECO:0000256" key="4">
    <source>
        <dbReference type="ARBA" id="ARBA00013346"/>
    </source>
</evidence>
<accession>A0A7J9UTL6</accession>
<evidence type="ECO:0000256" key="5">
    <source>
        <dbReference type="ARBA" id="ARBA00022490"/>
    </source>
</evidence>
<dbReference type="OrthoDB" id="4035289at2"/>
<keyword evidence="8" id="KW-0949">S-adenosyl-L-methionine</keyword>
<dbReference type="PANTHER" id="PTHR11579:SF0">
    <property type="entry name" value="PROTEIN-L-ISOASPARTATE(D-ASPARTATE) O-METHYLTRANSFERASE"/>
    <property type="match status" value="1"/>
</dbReference>
<evidence type="ECO:0000256" key="9">
    <source>
        <dbReference type="ARBA" id="ARBA00030757"/>
    </source>
</evidence>
<keyword evidence="6 12" id="KW-0489">Methyltransferase</keyword>
<protein>
    <recommendedName>
        <fullName evidence="4">Protein-L-isoaspartate O-methyltransferase</fullName>
        <ecNumber evidence="3">2.1.1.77</ecNumber>
    </recommendedName>
    <alternativeName>
        <fullName evidence="11">L-isoaspartyl protein carboxyl methyltransferase</fullName>
    </alternativeName>
    <alternativeName>
        <fullName evidence="9">Protein L-isoaspartyl methyltransferase</fullName>
    </alternativeName>
    <alternativeName>
        <fullName evidence="10">Protein-beta-aspartate methyltransferase</fullName>
    </alternativeName>
</protein>
<dbReference type="PANTHER" id="PTHR11579">
    <property type="entry name" value="PROTEIN-L-ISOASPARTATE O-METHYLTRANSFERASE"/>
    <property type="match status" value="1"/>
</dbReference>
<comment type="similarity">
    <text evidence="2">Belongs to the methyltransferase superfamily. L-isoaspartyl/D-aspartyl protein methyltransferase family.</text>
</comment>
<keyword evidence="5" id="KW-0963">Cytoplasm</keyword>
<reference evidence="12 13" key="1">
    <citation type="submission" date="2019-10" db="EMBL/GenBank/DDBJ databases">
        <title>Georgenia wutianyii sp. nov. and Georgenia yuyongxinii sp. nov. isolated from plateau pika (Ochotona curzoniae) in the Qinghai-Tibet plateau of China.</title>
        <authorList>
            <person name="Tian Z."/>
        </authorList>
    </citation>
    <scope>NUCLEOTIDE SEQUENCE [LARGE SCALE GENOMIC DNA]</scope>
    <source>
        <strain evidence="12 13">JCM 15130</strain>
    </source>
</reference>
<evidence type="ECO:0000313" key="12">
    <source>
        <dbReference type="EMBL" id="MPV87965.1"/>
    </source>
</evidence>
<evidence type="ECO:0000256" key="11">
    <source>
        <dbReference type="ARBA" id="ARBA00031350"/>
    </source>
</evidence>
<sequence length="202" mass="21292">MADGAPEDPAAARVAAAMHAVDRRDFLPSSQQRFAHADQALRIGHGATCTQPSTVAVMLRLLDACPGQRVLDVGSGSGWTTALLARLVAPGGTVVGVEIEPALVTLGRANLLAAGLPARIEPAVPGRLGRPEDGPYDRILVSAEARRVPRGLVEQLTEAGRMVVPVRGDLVVVERAGPDPHQVRTRAYGTYSFVRLRATGED</sequence>
<dbReference type="AlphaFoldDB" id="A0A7J9UTL6"/>
<dbReference type="CDD" id="cd02440">
    <property type="entry name" value="AdoMet_MTases"/>
    <property type="match status" value="1"/>
</dbReference>
<dbReference type="GO" id="GO:0005737">
    <property type="term" value="C:cytoplasm"/>
    <property type="evidence" value="ECO:0007669"/>
    <property type="project" value="UniProtKB-SubCell"/>
</dbReference>
<evidence type="ECO:0000256" key="3">
    <source>
        <dbReference type="ARBA" id="ARBA00011890"/>
    </source>
</evidence>
<comment type="subcellular location">
    <subcellularLocation>
        <location evidence="1">Cytoplasm</location>
    </subcellularLocation>
</comment>
<proteinExistence type="inferred from homology"/>
<organism evidence="12 13">
    <name type="scientific">Georgenia ruanii</name>
    <dbReference type="NCBI Taxonomy" id="348442"/>
    <lineage>
        <taxon>Bacteria</taxon>
        <taxon>Bacillati</taxon>
        <taxon>Actinomycetota</taxon>
        <taxon>Actinomycetes</taxon>
        <taxon>Micrococcales</taxon>
        <taxon>Bogoriellaceae</taxon>
        <taxon>Georgenia</taxon>
    </lineage>
</organism>
<dbReference type="Proteomes" id="UP000429644">
    <property type="component" value="Unassembled WGS sequence"/>
</dbReference>
<dbReference type="SUPFAM" id="SSF53335">
    <property type="entry name" value="S-adenosyl-L-methionine-dependent methyltransferases"/>
    <property type="match status" value="1"/>
</dbReference>